<evidence type="ECO:0000313" key="2">
    <source>
        <dbReference type="EMBL" id="SEA66378.1"/>
    </source>
</evidence>
<dbReference type="EMBL" id="FNRP01000010">
    <property type="protein sequence ID" value="SEA66378.1"/>
    <property type="molecule type" value="Genomic_DNA"/>
</dbReference>
<gene>
    <name evidence="1" type="ORF">GA424_12160</name>
    <name evidence="2" type="ORF">SAMN04487924_110126</name>
</gene>
<proteinExistence type="predicted"/>
<dbReference type="EMBL" id="WDEH01000018">
    <property type="protein sequence ID" value="KAB6137985.1"/>
    <property type="molecule type" value="Genomic_DNA"/>
</dbReference>
<dbReference type="Proteomes" id="UP000183040">
    <property type="component" value="Unassembled WGS sequence"/>
</dbReference>
<sequence>MNLRARLSERVHIEDIREVLHFIQDDERLREETYQLIFDEDAIVSYQALWVCTHFSKADVAWLSRKQEELIDAAMTCPHSGKRRMILNLICQQPAADPPRVDFLDFCMERMISREEPPGVQSLCMKLAYQLTRSIPELQQELRTILEIMEPDLLVPAIRSVRKNTLKAMKTKKNR</sequence>
<dbReference type="AlphaFoldDB" id="A0A1H4D1B4"/>
<dbReference type="Proteomes" id="UP000487596">
    <property type="component" value="Unassembled WGS sequence"/>
</dbReference>
<evidence type="ECO:0000313" key="1">
    <source>
        <dbReference type="EMBL" id="KAB6137985.1"/>
    </source>
</evidence>
<name>A0A1H4D1B4_9BACE</name>
<evidence type="ECO:0000313" key="4">
    <source>
        <dbReference type="Proteomes" id="UP000487596"/>
    </source>
</evidence>
<reference evidence="2 3" key="1">
    <citation type="submission" date="2016-10" db="EMBL/GenBank/DDBJ databases">
        <authorList>
            <person name="de Groot N.N."/>
        </authorList>
    </citation>
    <scope>NUCLEOTIDE SEQUENCE [LARGE SCALE GENOMIC DNA]</scope>
    <source>
        <strain evidence="2 3">NLAE-zl-G339</strain>
    </source>
</reference>
<dbReference type="RefSeq" id="WP_074706226.1">
    <property type="nucleotide sequence ID" value="NZ_FNRP01000010.1"/>
</dbReference>
<organism evidence="2 3">
    <name type="scientific">Bacteroides xylanisolvens</name>
    <dbReference type="NCBI Taxonomy" id="371601"/>
    <lineage>
        <taxon>Bacteria</taxon>
        <taxon>Pseudomonadati</taxon>
        <taxon>Bacteroidota</taxon>
        <taxon>Bacteroidia</taxon>
        <taxon>Bacteroidales</taxon>
        <taxon>Bacteroidaceae</taxon>
        <taxon>Bacteroides</taxon>
    </lineage>
</organism>
<evidence type="ECO:0000313" key="3">
    <source>
        <dbReference type="Proteomes" id="UP000183040"/>
    </source>
</evidence>
<evidence type="ECO:0008006" key="5">
    <source>
        <dbReference type="Google" id="ProtNLM"/>
    </source>
</evidence>
<reference evidence="1 4" key="2">
    <citation type="journal article" date="2019" name="Nat. Med.">
        <title>A library of human gut bacterial isolates paired with longitudinal multiomics data enables mechanistic microbiome research.</title>
        <authorList>
            <person name="Poyet M."/>
            <person name="Groussin M."/>
            <person name="Gibbons S.M."/>
            <person name="Avila-Pacheco J."/>
            <person name="Jiang X."/>
            <person name="Kearney S.M."/>
            <person name="Perrotta A.R."/>
            <person name="Berdy B."/>
            <person name="Zhao S."/>
            <person name="Lieberman T.D."/>
            <person name="Swanson P.K."/>
            <person name="Smith M."/>
            <person name="Roesemann S."/>
            <person name="Alexander J.E."/>
            <person name="Rich S.A."/>
            <person name="Livny J."/>
            <person name="Vlamakis H."/>
            <person name="Clish C."/>
            <person name="Bullock K."/>
            <person name="Deik A."/>
            <person name="Scott J."/>
            <person name="Pierce K.A."/>
            <person name="Xavier R.J."/>
            <person name="Alm E.J."/>
        </authorList>
    </citation>
    <scope>NUCLEOTIDE SEQUENCE [LARGE SCALE GENOMIC DNA]</scope>
    <source>
        <strain evidence="1 4">BIOML-A62</strain>
    </source>
</reference>
<accession>A0A1H4D1B4</accession>
<protein>
    <recommendedName>
        <fullName evidence="5">HEAT repeat domain-containing protein</fullName>
    </recommendedName>
</protein>